<dbReference type="GO" id="GO:0009254">
    <property type="term" value="P:peptidoglycan turnover"/>
    <property type="evidence" value="ECO:0007669"/>
    <property type="project" value="TreeGrafter"/>
</dbReference>
<reference evidence="7" key="1">
    <citation type="submission" date="2017-01" db="EMBL/GenBank/DDBJ databases">
        <authorList>
            <person name="Varghese N."/>
            <person name="Submissions S."/>
        </authorList>
    </citation>
    <scope>NUCLEOTIDE SEQUENCE [LARGE SCALE GENOMIC DNA]</scope>
    <source>
        <strain evidence="7">CGMCC 1.7737</strain>
    </source>
</reference>
<protein>
    <submittedName>
        <fullName evidence="6">Beta-N-acetylhexosaminidase</fullName>
    </submittedName>
</protein>
<evidence type="ECO:0000313" key="7">
    <source>
        <dbReference type="Proteomes" id="UP000186914"/>
    </source>
</evidence>
<dbReference type="NCBIfam" id="NF003740">
    <property type="entry name" value="PRK05337.1"/>
    <property type="match status" value="1"/>
</dbReference>
<dbReference type="Gene3D" id="3.20.20.300">
    <property type="entry name" value="Glycoside hydrolase, family 3, N-terminal domain"/>
    <property type="match status" value="1"/>
</dbReference>
<accession>A0A1N7CQM0</accession>
<name>A0A1N7CQM0_9EURY</name>
<dbReference type="Proteomes" id="UP000186914">
    <property type="component" value="Unassembled WGS sequence"/>
</dbReference>
<feature type="domain" description="Glycoside hydrolase family 3 C-terminal" evidence="5">
    <location>
        <begin position="427"/>
        <end position="540"/>
    </location>
</feature>
<dbReference type="AlphaFoldDB" id="A0A1N7CQM0"/>
<dbReference type="GO" id="GO:0004553">
    <property type="term" value="F:hydrolase activity, hydrolyzing O-glycosyl compounds"/>
    <property type="evidence" value="ECO:0007669"/>
    <property type="project" value="InterPro"/>
</dbReference>
<dbReference type="Pfam" id="PF00933">
    <property type="entry name" value="Glyco_hydro_3"/>
    <property type="match status" value="1"/>
</dbReference>
<proteinExistence type="inferred from homology"/>
<dbReference type="InterPro" id="IPR002772">
    <property type="entry name" value="Glyco_hydro_3_C"/>
</dbReference>
<dbReference type="Pfam" id="PF01915">
    <property type="entry name" value="Glyco_hydro_3_C"/>
    <property type="match status" value="1"/>
</dbReference>
<evidence type="ECO:0000259" key="4">
    <source>
        <dbReference type="Pfam" id="PF00933"/>
    </source>
</evidence>
<evidence type="ECO:0000256" key="1">
    <source>
        <dbReference type="ARBA" id="ARBA00005336"/>
    </source>
</evidence>
<evidence type="ECO:0000256" key="3">
    <source>
        <dbReference type="ARBA" id="ARBA00023295"/>
    </source>
</evidence>
<dbReference type="InterPro" id="IPR050226">
    <property type="entry name" value="NagZ_Beta-hexosaminidase"/>
</dbReference>
<keyword evidence="7" id="KW-1185">Reference proteome</keyword>
<dbReference type="InterPro" id="IPR017853">
    <property type="entry name" value="GH"/>
</dbReference>
<dbReference type="PANTHER" id="PTHR30480">
    <property type="entry name" value="BETA-HEXOSAMINIDASE-RELATED"/>
    <property type="match status" value="1"/>
</dbReference>
<dbReference type="Gene3D" id="3.40.50.1700">
    <property type="entry name" value="Glycoside hydrolase family 3 C-terminal domain"/>
    <property type="match status" value="1"/>
</dbReference>
<dbReference type="EMBL" id="FTNO01000003">
    <property type="protein sequence ID" value="SIR65893.1"/>
    <property type="molecule type" value="Genomic_DNA"/>
</dbReference>
<dbReference type="PANTHER" id="PTHR30480:SF16">
    <property type="entry name" value="GLYCOSIDE HYDROLASE FAMILY 3 DOMAIN PROTEIN"/>
    <property type="match status" value="1"/>
</dbReference>
<gene>
    <name evidence="6" type="ORF">SAMN05421858_3180</name>
</gene>
<dbReference type="SUPFAM" id="SSF52279">
    <property type="entry name" value="Beta-D-glucan exohydrolase, C-terminal domain"/>
    <property type="match status" value="1"/>
</dbReference>
<feature type="domain" description="Glycoside hydrolase family 3 N-terminal" evidence="4">
    <location>
        <begin position="30"/>
        <end position="350"/>
    </location>
</feature>
<organism evidence="6 7">
    <name type="scientific">Haladaptatus litoreus</name>
    <dbReference type="NCBI Taxonomy" id="553468"/>
    <lineage>
        <taxon>Archaea</taxon>
        <taxon>Methanobacteriati</taxon>
        <taxon>Methanobacteriota</taxon>
        <taxon>Stenosarchaea group</taxon>
        <taxon>Halobacteria</taxon>
        <taxon>Halobacteriales</taxon>
        <taxon>Haladaptataceae</taxon>
        <taxon>Haladaptatus</taxon>
    </lineage>
</organism>
<keyword evidence="3" id="KW-0326">Glycosidase</keyword>
<dbReference type="InterPro" id="IPR036962">
    <property type="entry name" value="Glyco_hydro_3_N_sf"/>
</dbReference>
<dbReference type="InterPro" id="IPR001764">
    <property type="entry name" value="Glyco_hydro_3_N"/>
</dbReference>
<evidence type="ECO:0000256" key="2">
    <source>
        <dbReference type="ARBA" id="ARBA00022801"/>
    </source>
</evidence>
<dbReference type="SUPFAM" id="SSF51445">
    <property type="entry name" value="(Trans)glycosidases"/>
    <property type="match status" value="1"/>
</dbReference>
<evidence type="ECO:0000259" key="5">
    <source>
        <dbReference type="Pfam" id="PF01915"/>
    </source>
</evidence>
<keyword evidence="2" id="KW-0378">Hydrolase</keyword>
<evidence type="ECO:0000313" key="6">
    <source>
        <dbReference type="EMBL" id="SIR65893.1"/>
    </source>
</evidence>
<dbReference type="GO" id="GO:0005975">
    <property type="term" value="P:carbohydrate metabolic process"/>
    <property type="evidence" value="ECO:0007669"/>
    <property type="project" value="InterPro"/>
</dbReference>
<dbReference type="InterPro" id="IPR036881">
    <property type="entry name" value="Glyco_hydro_3_C_sf"/>
</dbReference>
<sequence>MYEGTTADTDQMAENISFPDVESTVSSLSLDEKVGQLFIAGFDGTTPTAEIEALVAECRLGGVIYFSRNVESPEQLRTLSRTLQGFVPDGAPPLFVSIDQEGGRVARLSWGTEQPSMMSFGAADDPALAARASDAVGRELRALGINVNLAPVLDVNNNPDNPVIGVRSFGERPDRVAELGAAFADGLQDASVVACGKHFPGHGDTVVDSHLDMPVIDHDRDRLDRVELRPFRRAIEAGIDAIMTTHVAFPTIADDERPATLSHRVVTGLLREELGFDELVITDCMEMDAIADGVGTVEGCVQAVEAGCDLICVSHTPSKQRAAIDAVVDAVTSGRIEESRIDRSVRRILRAKRAYDAGAVGDDAQWDDAAADCRAVARTVAERGVTLVRDDADNLPLSGQPVSVYEFDSDRGSLAEETRDADGALADALAEAGVTVDASVLASGETLAFESGASNGPTVVRTSDAAANPDQAAAVRDLAADTDVVVVATSNPYDLATFPSVETYLTTYDSTLPSLVAVADVLVGNREPTGRLPVTIPDQET</sequence>
<comment type="similarity">
    <text evidence="1">Belongs to the glycosyl hydrolase 3 family.</text>
</comment>